<accession>A0ABW9FZW7</accession>
<gene>
    <name evidence="1" type="ORF">ABEU19_004740</name>
</gene>
<dbReference type="InterPro" id="IPR036271">
    <property type="entry name" value="Tet_transcr_reg_TetR-rel_C_sf"/>
</dbReference>
<comment type="caution">
    <text evidence="1">The sequence shown here is derived from an EMBL/GenBank/DDBJ whole genome shotgun (WGS) entry which is preliminary data.</text>
</comment>
<protein>
    <submittedName>
        <fullName evidence="1">Uncharacterized protein</fullName>
    </submittedName>
</protein>
<dbReference type="Proteomes" id="UP001629744">
    <property type="component" value="Unassembled WGS sequence"/>
</dbReference>
<keyword evidence="2" id="KW-1185">Reference proteome</keyword>
<dbReference type="SUPFAM" id="SSF48498">
    <property type="entry name" value="Tetracyclin repressor-like, C-terminal domain"/>
    <property type="match status" value="1"/>
</dbReference>
<organism evidence="1 2">
    <name type="scientific">Prescottella soli</name>
    <dbReference type="NCBI Taxonomy" id="1543852"/>
    <lineage>
        <taxon>Bacteria</taxon>
        <taxon>Bacillati</taxon>
        <taxon>Actinomycetota</taxon>
        <taxon>Actinomycetes</taxon>
        <taxon>Mycobacteriales</taxon>
        <taxon>Nocardiaceae</taxon>
        <taxon>Prescottella</taxon>
    </lineage>
</organism>
<evidence type="ECO:0000313" key="1">
    <source>
        <dbReference type="EMBL" id="MFM1731185.1"/>
    </source>
</evidence>
<dbReference type="EMBL" id="JBDLNU010000007">
    <property type="protein sequence ID" value="MFM1731185.1"/>
    <property type="molecule type" value="Genomic_DNA"/>
</dbReference>
<dbReference type="RefSeq" id="WP_348605195.1">
    <property type="nucleotide sequence ID" value="NZ_CP157276.1"/>
</dbReference>
<sequence>MGGKDDLLSTVAAENLAFLMAEMHRAGADTTATSTPLFRACLAYVRVAWEYPNHYRLEFGGDYVINPSGVLERAANTFNEYFHELVVEAQRNGTLIAGDAREVGPPVYSVWRPRRS</sequence>
<name>A0ABW9FZW7_9NOCA</name>
<reference evidence="1 2" key="1">
    <citation type="submission" date="2023-11" db="EMBL/GenBank/DDBJ databases">
        <authorList>
            <person name="Val-Calvo J."/>
            <person name="Scortti M."/>
            <person name="Vazquez-Boland J."/>
        </authorList>
    </citation>
    <scope>NUCLEOTIDE SEQUENCE [LARGE SCALE GENOMIC DNA]</scope>
    <source>
        <strain evidence="1 2">DSM 46662</strain>
    </source>
</reference>
<dbReference type="Gene3D" id="1.10.357.10">
    <property type="entry name" value="Tetracycline Repressor, domain 2"/>
    <property type="match status" value="1"/>
</dbReference>
<proteinExistence type="predicted"/>
<evidence type="ECO:0000313" key="2">
    <source>
        <dbReference type="Proteomes" id="UP001629744"/>
    </source>
</evidence>